<gene>
    <name evidence="1" type="ORF">NZD86_12145</name>
</gene>
<sequence length="196" mass="24081">MDLIPILFGSDRTDNDFFRMYLALMTRYLGDVQYVIYQTRDYHNGLPFCDELDAYNSRFYAEGRLTDEQHQTFHCSIAGFRLDMYDNLDYWEDFVRYFDELLETTNHTVLWMYEDDHETELKRYFISVDAEGLNSEMHWLFQYDKRYRLIQRKLEKLRRDGKVGNLKHKRRSELTEDEVRERFNHAMKMIQLWRGT</sequence>
<dbReference type="EMBL" id="CP104064">
    <property type="protein sequence ID" value="WAH35079.1"/>
    <property type="molecule type" value="Genomic_DNA"/>
</dbReference>
<proteinExistence type="predicted"/>
<dbReference type="RefSeq" id="WP_268041939.1">
    <property type="nucleotide sequence ID" value="NZ_CP104064.1"/>
</dbReference>
<protein>
    <recommendedName>
        <fullName evidence="3">Bacteriophage Gp15 protein</fullName>
    </recommendedName>
</protein>
<dbReference type="Proteomes" id="UP001164803">
    <property type="component" value="Chromosome"/>
</dbReference>
<keyword evidence="2" id="KW-1185">Reference proteome</keyword>
<organism evidence="1 2">
    <name type="scientific">Alicyclobacillus dauci</name>
    <dbReference type="NCBI Taxonomy" id="1475485"/>
    <lineage>
        <taxon>Bacteria</taxon>
        <taxon>Bacillati</taxon>
        <taxon>Bacillota</taxon>
        <taxon>Bacilli</taxon>
        <taxon>Bacillales</taxon>
        <taxon>Alicyclobacillaceae</taxon>
        <taxon>Alicyclobacillus</taxon>
    </lineage>
</organism>
<evidence type="ECO:0000313" key="2">
    <source>
        <dbReference type="Proteomes" id="UP001164803"/>
    </source>
</evidence>
<accession>A0ABY6YXG4</accession>
<evidence type="ECO:0000313" key="1">
    <source>
        <dbReference type="EMBL" id="WAH35079.1"/>
    </source>
</evidence>
<reference evidence="1" key="1">
    <citation type="submission" date="2022-08" db="EMBL/GenBank/DDBJ databases">
        <title>Alicyclobacillus dauci DSM2870, complete genome.</title>
        <authorList>
            <person name="Wang Q."/>
            <person name="Cai R."/>
            <person name="Wang Z."/>
        </authorList>
    </citation>
    <scope>NUCLEOTIDE SEQUENCE</scope>
    <source>
        <strain evidence="1">DSM 28700</strain>
    </source>
</reference>
<name>A0ABY6YXG4_9BACL</name>
<evidence type="ECO:0008006" key="3">
    <source>
        <dbReference type="Google" id="ProtNLM"/>
    </source>
</evidence>